<comment type="caution">
    <text evidence="1">The sequence shown here is derived from an EMBL/GenBank/DDBJ whole genome shotgun (WGS) entry which is preliminary data.</text>
</comment>
<sequence length="152" mass="16356">MIYVLEARAVAEVFALRPVNNILDHLTDLVTGGSVTFANDVIADMRQSYDGDHSLTWTVAVKASLFEPAVPWTEKQDVQDAYPELVDPNTARETCLPAVLAQARRLGSPSTPCCIVTEDFGEKPGRMSLAAACAAEGIRCISAADFLDEVGL</sequence>
<name>A0ABT4RM72_9ACTN</name>
<gene>
    <name evidence="1" type="ORF">OJ962_17995</name>
</gene>
<organism evidence="1 2">
    <name type="scientific">Solirubrobacter deserti</name>
    <dbReference type="NCBI Taxonomy" id="2282478"/>
    <lineage>
        <taxon>Bacteria</taxon>
        <taxon>Bacillati</taxon>
        <taxon>Actinomycetota</taxon>
        <taxon>Thermoleophilia</taxon>
        <taxon>Solirubrobacterales</taxon>
        <taxon>Solirubrobacteraceae</taxon>
        <taxon>Solirubrobacter</taxon>
    </lineage>
</organism>
<dbReference type="RefSeq" id="WP_270006509.1">
    <property type="nucleotide sequence ID" value="NZ_JAPCID010000025.1"/>
</dbReference>
<proteinExistence type="predicted"/>
<keyword evidence="2" id="KW-1185">Reference proteome</keyword>
<reference evidence="1" key="1">
    <citation type="submission" date="2022-10" db="EMBL/GenBank/DDBJ databases">
        <title>The WGS of Solirubrobacter sp. CPCC 204708.</title>
        <authorList>
            <person name="Jiang Z."/>
        </authorList>
    </citation>
    <scope>NUCLEOTIDE SEQUENCE</scope>
    <source>
        <strain evidence="1">CPCC 204708</strain>
    </source>
</reference>
<dbReference type="EMBL" id="JAPCID010000025">
    <property type="protein sequence ID" value="MDA0139401.1"/>
    <property type="molecule type" value="Genomic_DNA"/>
</dbReference>
<protein>
    <submittedName>
        <fullName evidence="1">Uncharacterized protein</fullName>
    </submittedName>
</protein>
<evidence type="ECO:0000313" key="1">
    <source>
        <dbReference type="EMBL" id="MDA0139401.1"/>
    </source>
</evidence>
<evidence type="ECO:0000313" key="2">
    <source>
        <dbReference type="Proteomes" id="UP001147700"/>
    </source>
</evidence>
<dbReference type="Proteomes" id="UP001147700">
    <property type="component" value="Unassembled WGS sequence"/>
</dbReference>
<accession>A0ABT4RM72</accession>